<evidence type="ECO:0000256" key="12">
    <source>
        <dbReference type="HAMAP-Rule" id="MF_01811"/>
    </source>
</evidence>
<protein>
    <recommendedName>
        <fullName evidence="12">Membrane protein insertase YidC</fullName>
    </recommendedName>
    <alternativeName>
        <fullName evidence="12">Foldase YidC</fullName>
    </alternativeName>
    <alternativeName>
        <fullName evidence="12">Membrane integrase YidC</fullName>
    </alternativeName>
    <alternativeName>
        <fullName evidence="12">Membrane protein YidC</fullName>
    </alternativeName>
</protein>
<keyword evidence="6 12" id="KW-0653">Protein transport</keyword>
<comment type="subcellular location">
    <subcellularLocation>
        <location evidence="1 12">Cell membrane</location>
        <topology evidence="1 12">Multi-pass membrane protein</topology>
    </subcellularLocation>
</comment>
<name>A0A1L7MSM6_STRIT</name>
<feature type="transmembrane region" description="Helical" evidence="12">
    <location>
        <begin position="197"/>
        <end position="221"/>
    </location>
</feature>
<evidence type="ECO:0000256" key="13">
    <source>
        <dbReference type="SAM" id="SignalP"/>
    </source>
</evidence>
<dbReference type="GO" id="GO:0005886">
    <property type="term" value="C:plasma membrane"/>
    <property type="evidence" value="ECO:0007669"/>
    <property type="project" value="UniProtKB-SubCell"/>
</dbReference>
<organism evidence="16 18">
    <name type="scientific">Streptococcus intermedius</name>
    <dbReference type="NCBI Taxonomy" id="1338"/>
    <lineage>
        <taxon>Bacteria</taxon>
        <taxon>Bacillati</taxon>
        <taxon>Bacillota</taxon>
        <taxon>Bacilli</taxon>
        <taxon>Lactobacillales</taxon>
        <taxon>Streptococcaceae</taxon>
        <taxon>Streptococcus</taxon>
        <taxon>Streptococcus anginosus group</taxon>
    </lineage>
</organism>
<evidence type="ECO:0000259" key="14">
    <source>
        <dbReference type="Pfam" id="PF02096"/>
    </source>
</evidence>
<keyword evidence="10 12" id="KW-0143">Chaperone</keyword>
<keyword evidence="11 12" id="KW-0449">Lipoprotein</keyword>
<keyword evidence="3 12" id="KW-1003">Cell membrane</keyword>
<dbReference type="PANTHER" id="PTHR12428:SF65">
    <property type="entry name" value="CYTOCHROME C OXIDASE ASSEMBLY PROTEIN COX18, MITOCHONDRIAL"/>
    <property type="match status" value="1"/>
</dbReference>
<dbReference type="EMBL" id="JABZYP010000002">
    <property type="protein sequence ID" value="MBF1712273.1"/>
    <property type="molecule type" value="Genomic_DNA"/>
</dbReference>
<dbReference type="PANTHER" id="PTHR12428">
    <property type="entry name" value="OXA1"/>
    <property type="match status" value="1"/>
</dbReference>
<evidence type="ECO:0000256" key="7">
    <source>
        <dbReference type="ARBA" id="ARBA00022989"/>
    </source>
</evidence>
<dbReference type="RefSeq" id="WP_003074737.1">
    <property type="nucleotide sequence ID" value="NZ_AP014880.1"/>
</dbReference>
<dbReference type="InterPro" id="IPR001708">
    <property type="entry name" value="YidC/ALB3/OXA1/COX18"/>
</dbReference>
<dbReference type="PROSITE" id="PS51257">
    <property type="entry name" value="PROKAR_LIPOPROTEIN"/>
    <property type="match status" value="1"/>
</dbReference>
<dbReference type="InterPro" id="IPR047196">
    <property type="entry name" value="YidC_ALB_C"/>
</dbReference>
<evidence type="ECO:0000256" key="6">
    <source>
        <dbReference type="ARBA" id="ARBA00022927"/>
    </source>
</evidence>
<accession>A0A1L7MSM6</accession>
<dbReference type="AlphaFoldDB" id="A0A1L7MSM6"/>
<dbReference type="InterPro" id="IPR023060">
    <property type="entry name" value="YidC/YidC1/YidC2_Firmicutes"/>
</dbReference>
<keyword evidence="7 12" id="KW-1133">Transmembrane helix</keyword>
<proteinExistence type="inferred from homology"/>
<reference evidence="16" key="2">
    <citation type="submission" date="2020-04" db="EMBL/GenBank/DDBJ databases">
        <title>Deep metagenomics examines the oral microbiome during advanced dental caries in children, revealing novel taxa and co-occurrences with host molecules.</title>
        <authorList>
            <person name="Baker J.L."/>
            <person name="Morton J.T."/>
            <person name="Dinis M."/>
            <person name="Alvarez R."/>
            <person name="Tran N.C."/>
            <person name="Knight R."/>
            <person name="Edlund A."/>
        </authorList>
    </citation>
    <scope>NUCLEOTIDE SEQUENCE</scope>
    <source>
        <strain evidence="16">JCVI_23_bin.22</strain>
    </source>
</reference>
<comment type="function">
    <text evidence="12">Required for the insertion and/or proper folding and/or complex formation of integral membrane proteins into the membrane. Involved in integration of membrane proteins that insert both dependently and independently of the Sec translocase complex, as well as at least some lipoproteins.</text>
</comment>
<sequence>MKKKSKLMGLLVLASFILTACGTSEVTASSSDLWERFVYLFAVTIRFLSFNGSTGIGIILFTLIIRTVLLPVFQLQINASRKMQEAQPLVKELQAKYPGRDMESRNRLAQETQKLYRELGVKPSASFWPLLIQMPVLIALYHALIRVEFLKVGHFLWMNLGATDPYYILPVLAAAFTFLSTWLSNKGMAERNGLMTGMMFIMPVFVFFFAVNVASGVALYWSTSYAYQVFQTLLLSNPYKIIAEREAKAMLEREREEKKKRAYRKAQKKKK</sequence>
<feature type="domain" description="Membrane insertase YidC/Oxa/ALB C-terminal" evidence="14">
    <location>
        <begin position="55"/>
        <end position="235"/>
    </location>
</feature>
<feature type="signal peptide" evidence="13">
    <location>
        <begin position="1"/>
        <end position="20"/>
    </location>
</feature>
<feature type="transmembrane region" description="Helical" evidence="12">
    <location>
        <begin position="165"/>
        <end position="185"/>
    </location>
</feature>
<dbReference type="GO" id="GO:0015031">
    <property type="term" value="P:protein transport"/>
    <property type="evidence" value="ECO:0007669"/>
    <property type="project" value="UniProtKB-KW"/>
</dbReference>
<gene>
    <name evidence="12" type="primary">yidC</name>
    <name evidence="16" type="ORF">HXO88_00810</name>
    <name evidence="15" type="ORF">SITYG_02310</name>
</gene>
<evidence type="ECO:0000313" key="18">
    <source>
        <dbReference type="Proteomes" id="UP000721045"/>
    </source>
</evidence>
<evidence type="ECO:0000256" key="9">
    <source>
        <dbReference type="ARBA" id="ARBA00023139"/>
    </source>
</evidence>
<keyword evidence="4 12" id="KW-0812">Transmembrane</keyword>
<dbReference type="Proteomes" id="UP000721045">
    <property type="component" value="Unassembled WGS sequence"/>
</dbReference>
<evidence type="ECO:0000256" key="3">
    <source>
        <dbReference type="ARBA" id="ARBA00022475"/>
    </source>
</evidence>
<feature type="transmembrane region" description="Helical" evidence="12">
    <location>
        <begin position="127"/>
        <end position="145"/>
    </location>
</feature>
<dbReference type="InterPro" id="IPR028055">
    <property type="entry name" value="YidC/Oxa/ALB_C"/>
</dbReference>
<evidence type="ECO:0000313" key="17">
    <source>
        <dbReference type="Proteomes" id="UP000217792"/>
    </source>
</evidence>
<dbReference type="Pfam" id="PF02096">
    <property type="entry name" value="60KD_IMP"/>
    <property type="match status" value="1"/>
</dbReference>
<dbReference type="GO" id="GO:0051205">
    <property type="term" value="P:protein insertion into membrane"/>
    <property type="evidence" value="ECO:0007669"/>
    <property type="project" value="TreeGrafter"/>
</dbReference>
<reference evidence="15 17" key="1">
    <citation type="journal article" date="2017" name="Infect. Immun.">
        <title>Characterization of the Pathogenicity of Streptococcus intermedius TYG1620 Isolated from a Human Brain Abscess Based on the Complete Genome Sequence with Transcriptome Analysis and Transposon Mutagenesis in a Murine Subcutaneous Abscess Model.</title>
        <authorList>
            <person name="Hasegawa N."/>
            <person name="Sekizuka T."/>
            <person name="Sugi Y."/>
            <person name="Kawakami N."/>
            <person name="Ogasawara Y."/>
            <person name="Kato K."/>
            <person name="Yamashita A."/>
            <person name="Takeuchi F."/>
            <person name="Kuroda M."/>
        </authorList>
    </citation>
    <scope>NUCLEOTIDE SEQUENCE [LARGE SCALE GENOMIC DNA]</scope>
    <source>
        <strain evidence="15 17">TYG1620</strain>
    </source>
</reference>
<comment type="similarity">
    <text evidence="12">Belongs to the OXA1/ALB3/YidC family. Type 2 subfamily.</text>
</comment>
<dbReference type="NCBIfam" id="TIGR03592">
    <property type="entry name" value="yidC_oxa1_cterm"/>
    <property type="match status" value="1"/>
</dbReference>
<evidence type="ECO:0000256" key="5">
    <source>
        <dbReference type="ARBA" id="ARBA00022729"/>
    </source>
</evidence>
<evidence type="ECO:0000256" key="11">
    <source>
        <dbReference type="ARBA" id="ARBA00023288"/>
    </source>
</evidence>
<keyword evidence="8 12" id="KW-0472">Membrane</keyword>
<keyword evidence="5 12" id="KW-0732">Signal</keyword>
<evidence type="ECO:0000256" key="8">
    <source>
        <dbReference type="ARBA" id="ARBA00023136"/>
    </source>
</evidence>
<dbReference type="CDD" id="cd20070">
    <property type="entry name" value="5TM_YidC_Alb3"/>
    <property type="match status" value="1"/>
</dbReference>
<evidence type="ECO:0000313" key="16">
    <source>
        <dbReference type="EMBL" id="MBF1712273.1"/>
    </source>
</evidence>
<dbReference type="HAMAP" id="MF_01811">
    <property type="entry name" value="YidC_type2"/>
    <property type="match status" value="1"/>
</dbReference>
<dbReference type="Proteomes" id="UP000217792">
    <property type="component" value="Chromosome"/>
</dbReference>
<keyword evidence="2 12" id="KW-0813">Transport</keyword>
<feature type="chain" id="PRO_5041528598" description="Membrane protein insertase YidC" evidence="13">
    <location>
        <begin position="21"/>
        <end position="271"/>
    </location>
</feature>
<evidence type="ECO:0000256" key="4">
    <source>
        <dbReference type="ARBA" id="ARBA00022692"/>
    </source>
</evidence>
<evidence type="ECO:0000256" key="1">
    <source>
        <dbReference type="ARBA" id="ARBA00004651"/>
    </source>
</evidence>
<evidence type="ECO:0000313" key="15">
    <source>
        <dbReference type="EMBL" id="BAW16217.1"/>
    </source>
</evidence>
<evidence type="ECO:0000256" key="10">
    <source>
        <dbReference type="ARBA" id="ARBA00023186"/>
    </source>
</evidence>
<dbReference type="EMBL" id="AP014880">
    <property type="protein sequence ID" value="BAW16217.1"/>
    <property type="molecule type" value="Genomic_DNA"/>
</dbReference>
<dbReference type="GO" id="GO:0032977">
    <property type="term" value="F:membrane insertase activity"/>
    <property type="evidence" value="ECO:0007669"/>
    <property type="project" value="InterPro"/>
</dbReference>
<dbReference type="STRING" id="1338.A6J72_04485"/>
<keyword evidence="9" id="KW-0564">Palmitate</keyword>
<evidence type="ECO:0000256" key="2">
    <source>
        <dbReference type="ARBA" id="ARBA00022448"/>
    </source>
</evidence>
<feature type="transmembrane region" description="Helical" evidence="12">
    <location>
        <begin position="52"/>
        <end position="73"/>
    </location>
</feature>